<evidence type="ECO:0000256" key="1">
    <source>
        <dbReference type="SAM" id="MobiDB-lite"/>
    </source>
</evidence>
<accession>M8A8G3</accession>
<feature type="compositionally biased region" description="Pro residues" evidence="1">
    <location>
        <begin position="1"/>
        <end position="12"/>
    </location>
</feature>
<sequence>MATLPARPPPRSLPRLRLGQQDRGRHPTTSRISPPPPRFSPFDDDDGQGIILMN</sequence>
<gene>
    <name evidence="2" type="ORF">TRIUR3_30097</name>
</gene>
<dbReference type="AlphaFoldDB" id="M8A8G3"/>
<proteinExistence type="predicted"/>
<reference evidence="2" key="1">
    <citation type="journal article" date="2013" name="Nature">
        <title>Draft genome of the wheat A-genome progenitor Triticum urartu.</title>
        <authorList>
            <person name="Ling H.Q."/>
            <person name="Zhao S."/>
            <person name="Liu D."/>
            <person name="Wang J."/>
            <person name="Sun H."/>
            <person name="Zhang C."/>
            <person name="Fan H."/>
            <person name="Li D."/>
            <person name="Dong L."/>
            <person name="Tao Y."/>
            <person name="Gao C."/>
            <person name="Wu H."/>
            <person name="Li Y."/>
            <person name="Cui Y."/>
            <person name="Guo X."/>
            <person name="Zheng S."/>
            <person name="Wang B."/>
            <person name="Yu K."/>
            <person name="Liang Q."/>
            <person name="Yang W."/>
            <person name="Lou X."/>
            <person name="Chen J."/>
            <person name="Feng M."/>
            <person name="Jian J."/>
            <person name="Zhang X."/>
            <person name="Luo G."/>
            <person name="Jiang Y."/>
            <person name="Liu J."/>
            <person name="Wang Z."/>
            <person name="Sha Y."/>
            <person name="Zhang B."/>
            <person name="Wu H."/>
            <person name="Tang D."/>
            <person name="Shen Q."/>
            <person name="Xue P."/>
            <person name="Zou S."/>
            <person name="Wang X."/>
            <person name="Liu X."/>
            <person name="Wang F."/>
            <person name="Yang Y."/>
            <person name="An X."/>
            <person name="Dong Z."/>
            <person name="Zhang K."/>
            <person name="Zhang X."/>
            <person name="Luo M.C."/>
            <person name="Dvorak J."/>
            <person name="Tong Y."/>
            <person name="Wang J."/>
            <person name="Yang H."/>
            <person name="Li Z."/>
            <person name="Wang D."/>
            <person name="Zhang A."/>
            <person name="Wang J."/>
        </authorList>
    </citation>
    <scope>NUCLEOTIDE SEQUENCE</scope>
</reference>
<name>M8A8G3_TRIUA</name>
<dbReference type="EMBL" id="KD154088">
    <property type="protein sequence ID" value="EMS56764.1"/>
    <property type="molecule type" value="Genomic_DNA"/>
</dbReference>
<organism evidence="2">
    <name type="scientific">Triticum urartu</name>
    <name type="common">Red wild einkorn</name>
    <name type="synonym">Crithodium urartu</name>
    <dbReference type="NCBI Taxonomy" id="4572"/>
    <lineage>
        <taxon>Eukaryota</taxon>
        <taxon>Viridiplantae</taxon>
        <taxon>Streptophyta</taxon>
        <taxon>Embryophyta</taxon>
        <taxon>Tracheophyta</taxon>
        <taxon>Spermatophyta</taxon>
        <taxon>Magnoliopsida</taxon>
        <taxon>Liliopsida</taxon>
        <taxon>Poales</taxon>
        <taxon>Poaceae</taxon>
        <taxon>BOP clade</taxon>
        <taxon>Pooideae</taxon>
        <taxon>Triticodae</taxon>
        <taxon>Triticeae</taxon>
        <taxon>Triticinae</taxon>
        <taxon>Triticum</taxon>
    </lineage>
</organism>
<feature type="region of interest" description="Disordered" evidence="1">
    <location>
        <begin position="1"/>
        <end position="54"/>
    </location>
</feature>
<protein>
    <submittedName>
        <fullName evidence="2">Uncharacterized protein</fullName>
    </submittedName>
</protein>
<evidence type="ECO:0000313" key="2">
    <source>
        <dbReference type="EMBL" id="EMS56764.1"/>
    </source>
</evidence>